<organism evidence="2 3">
    <name type="scientific">Portunus trituberculatus</name>
    <name type="common">Swimming crab</name>
    <name type="synonym">Neptunus trituberculatus</name>
    <dbReference type="NCBI Taxonomy" id="210409"/>
    <lineage>
        <taxon>Eukaryota</taxon>
        <taxon>Metazoa</taxon>
        <taxon>Ecdysozoa</taxon>
        <taxon>Arthropoda</taxon>
        <taxon>Crustacea</taxon>
        <taxon>Multicrustacea</taxon>
        <taxon>Malacostraca</taxon>
        <taxon>Eumalacostraca</taxon>
        <taxon>Eucarida</taxon>
        <taxon>Decapoda</taxon>
        <taxon>Pleocyemata</taxon>
        <taxon>Brachyura</taxon>
        <taxon>Eubrachyura</taxon>
        <taxon>Portunoidea</taxon>
        <taxon>Portunidae</taxon>
        <taxon>Portuninae</taxon>
        <taxon>Portunus</taxon>
    </lineage>
</organism>
<evidence type="ECO:0000256" key="1">
    <source>
        <dbReference type="SAM" id="MobiDB-lite"/>
    </source>
</evidence>
<evidence type="ECO:0000313" key="2">
    <source>
        <dbReference type="EMBL" id="MPC78112.1"/>
    </source>
</evidence>
<feature type="compositionally biased region" description="Low complexity" evidence="1">
    <location>
        <begin position="139"/>
        <end position="148"/>
    </location>
</feature>
<protein>
    <submittedName>
        <fullName evidence="2">Uncharacterized protein</fullName>
    </submittedName>
</protein>
<evidence type="ECO:0000313" key="3">
    <source>
        <dbReference type="Proteomes" id="UP000324222"/>
    </source>
</evidence>
<sequence length="353" mass="39455">MSTDRRWYEPPTPRDWRRPSATELQRLQSSMSLRKAILDRTTSSTPISKTLDRTSLSTSSSSSGRSVIPEVNKSLLERNLQEFVSKELLNDPLKRPIRLPAGRDSRPASLRRNQSLANLNASYILKNWHGTDVFESVVTTPSRPRSSSMTKYAPLPSITSAKNPEYQPPPLIRSRTFDVIDTKMKNLPTVDDSQVNHGQESEKENELEPPLLVTASIEGKTLSEYLSHARDGLLRSRPATRYGRSELFKSFGENYPVGVAWASEGTSLNPFQFSVSKHNKESLFYPSYNDSLLVVRTSSDWNLAALLGAVGGMRMGGRRLQVMLDGVHERDLSTGIQDLGIVHNTTVYLLHAG</sequence>
<feature type="region of interest" description="Disordered" evidence="1">
    <location>
        <begin position="139"/>
        <end position="171"/>
    </location>
</feature>
<keyword evidence="3" id="KW-1185">Reference proteome</keyword>
<proteinExistence type="predicted"/>
<feature type="compositionally biased region" description="Low complexity" evidence="1">
    <location>
        <begin position="53"/>
        <end position="66"/>
    </location>
</feature>
<reference evidence="2 3" key="1">
    <citation type="submission" date="2019-05" db="EMBL/GenBank/DDBJ databases">
        <title>Another draft genome of Portunus trituberculatus and its Hox gene families provides insights of decapod evolution.</title>
        <authorList>
            <person name="Jeong J.-H."/>
            <person name="Song I."/>
            <person name="Kim S."/>
            <person name="Choi T."/>
            <person name="Kim D."/>
            <person name="Ryu S."/>
            <person name="Kim W."/>
        </authorList>
    </citation>
    <scope>NUCLEOTIDE SEQUENCE [LARGE SCALE GENOMIC DNA]</scope>
    <source>
        <tissue evidence="2">Muscle</tissue>
    </source>
</reference>
<dbReference type="Proteomes" id="UP000324222">
    <property type="component" value="Unassembled WGS sequence"/>
</dbReference>
<name>A0A5B7I2Z2_PORTR</name>
<accession>A0A5B7I2Z2</accession>
<gene>
    <name evidence="2" type="ORF">E2C01_072590</name>
</gene>
<dbReference type="AlphaFoldDB" id="A0A5B7I2Z2"/>
<feature type="region of interest" description="Disordered" evidence="1">
    <location>
        <begin position="38"/>
        <end position="67"/>
    </location>
</feature>
<dbReference type="OrthoDB" id="6381221at2759"/>
<comment type="caution">
    <text evidence="2">The sequence shown here is derived from an EMBL/GenBank/DDBJ whole genome shotgun (WGS) entry which is preliminary data.</text>
</comment>
<dbReference type="EMBL" id="VSRR010047624">
    <property type="protein sequence ID" value="MPC78112.1"/>
    <property type="molecule type" value="Genomic_DNA"/>
</dbReference>